<organism evidence="11 12">
    <name type="scientific">Parambassis ranga</name>
    <name type="common">Indian glassy fish</name>
    <dbReference type="NCBI Taxonomy" id="210632"/>
    <lineage>
        <taxon>Eukaryota</taxon>
        <taxon>Metazoa</taxon>
        <taxon>Chordata</taxon>
        <taxon>Craniata</taxon>
        <taxon>Vertebrata</taxon>
        <taxon>Euteleostomi</taxon>
        <taxon>Actinopterygii</taxon>
        <taxon>Neopterygii</taxon>
        <taxon>Teleostei</taxon>
        <taxon>Neoteleostei</taxon>
        <taxon>Acanthomorphata</taxon>
        <taxon>Ovalentaria</taxon>
        <taxon>Ambassidae</taxon>
        <taxon>Parambassis</taxon>
    </lineage>
</organism>
<dbReference type="GO" id="GO:0016020">
    <property type="term" value="C:membrane"/>
    <property type="evidence" value="ECO:0007669"/>
    <property type="project" value="InterPro"/>
</dbReference>
<evidence type="ECO:0000313" key="11">
    <source>
        <dbReference type="Proteomes" id="UP000515145"/>
    </source>
</evidence>
<keyword evidence="11" id="KW-1185">Reference proteome</keyword>
<dbReference type="GO" id="GO:0005737">
    <property type="term" value="C:cytoplasm"/>
    <property type="evidence" value="ECO:0007669"/>
    <property type="project" value="UniProtKB-SubCell"/>
</dbReference>
<evidence type="ECO:0000256" key="9">
    <source>
        <dbReference type="ARBA" id="ARBA00040857"/>
    </source>
</evidence>
<evidence type="ECO:0000256" key="10">
    <source>
        <dbReference type="SAM" id="MobiDB-lite"/>
    </source>
</evidence>
<protein>
    <recommendedName>
        <fullName evidence="9">Palmdelphin</fullName>
    </recommendedName>
</protein>
<evidence type="ECO:0000256" key="7">
    <source>
        <dbReference type="ARBA" id="ARBA00023054"/>
    </source>
</evidence>
<evidence type="ECO:0000256" key="4">
    <source>
        <dbReference type="ARBA" id="ARBA00005756"/>
    </source>
</evidence>
<gene>
    <name evidence="12" type="primary">LOC114453244</name>
</gene>
<feature type="compositionally biased region" description="Low complexity" evidence="10">
    <location>
        <begin position="261"/>
        <end position="286"/>
    </location>
</feature>
<keyword evidence="5" id="KW-0963">Cytoplasm</keyword>
<dbReference type="Proteomes" id="UP000515145">
    <property type="component" value="Chromosome 20"/>
</dbReference>
<evidence type="ECO:0000256" key="6">
    <source>
        <dbReference type="ARBA" id="ARBA00023018"/>
    </source>
</evidence>
<dbReference type="AlphaFoldDB" id="A0A6P7KH28"/>
<dbReference type="GO" id="GO:0043197">
    <property type="term" value="C:dendritic spine"/>
    <property type="evidence" value="ECO:0007669"/>
    <property type="project" value="UniProtKB-SubCell"/>
</dbReference>
<dbReference type="InParanoid" id="A0A6P7KH28"/>
<dbReference type="Pfam" id="PF03285">
    <property type="entry name" value="Paralemmin"/>
    <property type="match status" value="2"/>
</dbReference>
<dbReference type="InterPro" id="IPR004965">
    <property type="entry name" value="Paralemmin"/>
</dbReference>
<evidence type="ECO:0000256" key="1">
    <source>
        <dbReference type="ARBA" id="ARBA00004279"/>
    </source>
</evidence>
<keyword evidence="6" id="KW-0770">Synapse</keyword>
<dbReference type="GeneID" id="114453244"/>
<dbReference type="GO" id="GO:0008360">
    <property type="term" value="P:regulation of cell shape"/>
    <property type="evidence" value="ECO:0007669"/>
    <property type="project" value="InterPro"/>
</dbReference>
<feature type="region of interest" description="Disordered" evidence="10">
    <location>
        <begin position="388"/>
        <end position="408"/>
    </location>
</feature>
<name>A0A6P7KH28_9TELE</name>
<accession>A0A6P7KH28</accession>
<keyword evidence="8" id="KW-0966">Cell projection</keyword>
<feature type="compositionally biased region" description="Low complexity" evidence="10">
    <location>
        <begin position="68"/>
        <end position="77"/>
    </location>
</feature>
<evidence type="ECO:0000313" key="12">
    <source>
        <dbReference type="RefSeq" id="XP_028288844.1"/>
    </source>
</evidence>
<evidence type="ECO:0000256" key="2">
    <source>
        <dbReference type="ARBA" id="ARBA00004496"/>
    </source>
</evidence>
<dbReference type="PANTHER" id="PTHR46881">
    <property type="entry name" value="PALMDELPHIN"/>
    <property type="match status" value="1"/>
</dbReference>
<comment type="subcellular location">
    <subcellularLocation>
        <location evidence="1">Cell projection</location>
        <location evidence="1">Dendrite</location>
    </subcellularLocation>
    <subcellularLocation>
        <location evidence="3">Cell projection</location>
        <location evidence="3">Dendritic spine</location>
    </subcellularLocation>
    <subcellularLocation>
        <location evidence="2">Cytoplasm</location>
    </subcellularLocation>
</comment>
<evidence type="ECO:0000256" key="5">
    <source>
        <dbReference type="ARBA" id="ARBA00022490"/>
    </source>
</evidence>
<dbReference type="PANTHER" id="PTHR46881:SF1">
    <property type="entry name" value="PALMDELPHIN"/>
    <property type="match status" value="1"/>
</dbReference>
<feature type="region of interest" description="Disordered" evidence="10">
    <location>
        <begin position="56"/>
        <end position="77"/>
    </location>
</feature>
<comment type="similarity">
    <text evidence="4">Belongs to the paralemmin family.</text>
</comment>
<evidence type="ECO:0000256" key="3">
    <source>
        <dbReference type="ARBA" id="ARBA00004552"/>
    </source>
</evidence>
<keyword evidence="7" id="KW-0175">Coiled coil</keyword>
<dbReference type="RefSeq" id="XP_028288844.1">
    <property type="nucleotide sequence ID" value="XM_028433043.1"/>
</dbReference>
<dbReference type="OrthoDB" id="9937247at2759"/>
<evidence type="ECO:0000256" key="8">
    <source>
        <dbReference type="ARBA" id="ARBA00023273"/>
    </source>
</evidence>
<feature type="region of interest" description="Disordered" evidence="10">
    <location>
        <begin position="247"/>
        <end position="323"/>
    </location>
</feature>
<proteinExistence type="inferred from homology"/>
<feature type="compositionally biased region" description="Polar residues" evidence="10">
    <location>
        <begin position="287"/>
        <end position="306"/>
    </location>
</feature>
<reference evidence="12" key="1">
    <citation type="submission" date="2025-08" db="UniProtKB">
        <authorList>
            <consortium name="RefSeq"/>
        </authorList>
    </citation>
    <scope>IDENTIFICATION</scope>
</reference>
<sequence>MEEADLLKERLQAITDKRRIQEDIAKKRRQIEEEKLKLQYIKKKALREQWLMDGLSQQSEEEQEAMRLQAQDEQQQSDQLQSNILRIEKEVETLEAQELSISANEEAVLKRLKEVERTAEDIIKEINAEFSADASHLQPSTLPDIVIPPAPTQSRAAHQPARDEPKKATFAVEISVEHDKRTGKSQVVSTAAIAPETIEQRGLKVYEDGRKSVYALHTDGAKTQNGSVGELTLTEVEELLRQATDEKVPTGVQYHQPVYATPYTGTSRPSTPRTPTKTPRQTPTPSISARNGTQILKDQEEQNSPNPRLIHKDSPPRGQRSGEEVKLLSAHIPGHSGSDNHPAQRQLDAKTQELANMGTSSTNQASLVSIKARSEQMPAPLQPVYRAVDSRSPSVASHRSDPDTLLESSGDFSRYSPFYAENNTSLNLVNTLPEELESEPVTMIFMGYENAEDDEEEDIQAELVVIADSDEENEREEFLSYHPEGYRSRVFQPKVGLAQVTRCRDIIDDAYTNWEDYGLHKPTFIHKPGKHSPYLQGPAVDEPADNISMGKMKLCSTGR</sequence>
<feature type="compositionally biased region" description="Basic and acidic residues" evidence="10">
    <location>
        <begin position="310"/>
        <end position="323"/>
    </location>
</feature>